<name>A0A450VZ99_9GAMM</name>
<gene>
    <name evidence="1" type="ORF">BECKLPF1236B_GA0070989_101211</name>
</gene>
<proteinExistence type="predicted"/>
<reference evidence="1" key="1">
    <citation type="submission" date="2019-02" db="EMBL/GenBank/DDBJ databases">
        <authorList>
            <person name="Gruber-Vodicka R. H."/>
            <person name="Seah K. B. B."/>
        </authorList>
    </citation>
    <scope>NUCLEOTIDE SEQUENCE</scope>
    <source>
        <strain evidence="1">BECK_S313</strain>
    </source>
</reference>
<sequence>MDFGFTVCWRGFGITNLIFIYFPLSFTNGSSFTKHEFRFTNTQVMLFWFEAKSRWNFDRFVQDFPDKRLHHHRPAKLLHGIFLQLPNALRRHLVLIG</sequence>
<dbReference type="EMBL" id="CAADFK010000012">
    <property type="protein sequence ID" value="VFK10144.1"/>
    <property type="molecule type" value="Genomic_DNA"/>
</dbReference>
<protein>
    <submittedName>
        <fullName evidence="1">Uncharacterized protein</fullName>
    </submittedName>
</protein>
<evidence type="ECO:0000313" key="1">
    <source>
        <dbReference type="EMBL" id="VFK10144.1"/>
    </source>
</evidence>
<organism evidence="1">
    <name type="scientific">Candidatus Kentrum sp. LPFa</name>
    <dbReference type="NCBI Taxonomy" id="2126335"/>
    <lineage>
        <taxon>Bacteria</taxon>
        <taxon>Pseudomonadati</taxon>
        <taxon>Pseudomonadota</taxon>
        <taxon>Gammaproteobacteria</taxon>
        <taxon>Candidatus Kentrum</taxon>
    </lineage>
</organism>
<accession>A0A450VZ99</accession>
<dbReference type="AlphaFoldDB" id="A0A450VZ99"/>